<dbReference type="AlphaFoldDB" id="S8DKC1"/>
<evidence type="ECO:0000313" key="3">
    <source>
        <dbReference type="Proteomes" id="UP000015453"/>
    </source>
</evidence>
<feature type="non-terminal residue" evidence="2">
    <location>
        <position position="1"/>
    </location>
</feature>
<gene>
    <name evidence="2" type="ORF">M569_14873</name>
</gene>
<comment type="caution">
    <text evidence="2">The sequence shown here is derived from an EMBL/GenBank/DDBJ whole genome shotgun (WGS) entry which is preliminary data.</text>
</comment>
<dbReference type="EMBL" id="AUSU01007963">
    <property type="protein sequence ID" value="EPS59932.1"/>
    <property type="molecule type" value="Genomic_DNA"/>
</dbReference>
<proteinExistence type="predicted"/>
<sequence length="176" mass="19769">ESAQVFRDFSATCSDALSRTIGLDKFIEGLVSVLEWIIGNSTPHHNDSSSSSSSIREEFEKHLGGCGPGTAMKLESVQRLMAEVERKHDGLVMEMEGLRKQLDLVKEQDLAAAVVELNGEMESLMESKVKGEEEIESLKRLNGELELENEEKRSRCAELEGTCHELRLRLEERYSN</sequence>
<feature type="non-terminal residue" evidence="2">
    <location>
        <position position="176"/>
    </location>
</feature>
<accession>S8DKC1</accession>
<dbReference type="OrthoDB" id="1917992at2759"/>
<organism evidence="2 3">
    <name type="scientific">Genlisea aurea</name>
    <dbReference type="NCBI Taxonomy" id="192259"/>
    <lineage>
        <taxon>Eukaryota</taxon>
        <taxon>Viridiplantae</taxon>
        <taxon>Streptophyta</taxon>
        <taxon>Embryophyta</taxon>
        <taxon>Tracheophyta</taxon>
        <taxon>Spermatophyta</taxon>
        <taxon>Magnoliopsida</taxon>
        <taxon>eudicotyledons</taxon>
        <taxon>Gunneridae</taxon>
        <taxon>Pentapetalae</taxon>
        <taxon>asterids</taxon>
        <taxon>lamiids</taxon>
        <taxon>Lamiales</taxon>
        <taxon>Lentibulariaceae</taxon>
        <taxon>Genlisea</taxon>
    </lineage>
</organism>
<keyword evidence="1" id="KW-0175">Coiled coil</keyword>
<keyword evidence="3" id="KW-1185">Reference proteome</keyword>
<evidence type="ECO:0000313" key="2">
    <source>
        <dbReference type="EMBL" id="EPS59932.1"/>
    </source>
</evidence>
<dbReference type="Proteomes" id="UP000015453">
    <property type="component" value="Unassembled WGS sequence"/>
</dbReference>
<feature type="coiled-coil region" evidence="1">
    <location>
        <begin position="74"/>
        <end position="169"/>
    </location>
</feature>
<evidence type="ECO:0000256" key="1">
    <source>
        <dbReference type="SAM" id="Coils"/>
    </source>
</evidence>
<reference evidence="2 3" key="1">
    <citation type="journal article" date="2013" name="BMC Genomics">
        <title>The miniature genome of a carnivorous plant Genlisea aurea contains a low number of genes and short non-coding sequences.</title>
        <authorList>
            <person name="Leushkin E.V."/>
            <person name="Sutormin R.A."/>
            <person name="Nabieva E.R."/>
            <person name="Penin A.A."/>
            <person name="Kondrashov A.S."/>
            <person name="Logacheva M.D."/>
        </authorList>
    </citation>
    <scope>NUCLEOTIDE SEQUENCE [LARGE SCALE GENOMIC DNA]</scope>
</reference>
<name>S8DKC1_9LAMI</name>
<protein>
    <submittedName>
        <fullName evidence="2">Uncharacterized protein</fullName>
    </submittedName>
</protein>